<evidence type="ECO:0000313" key="2">
    <source>
        <dbReference type="Proteomes" id="UP000603545"/>
    </source>
</evidence>
<comment type="caution">
    <text evidence="1">The sequence shown here is derived from an EMBL/GenBank/DDBJ whole genome shotgun (WGS) entry which is preliminary data.</text>
</comment>
<reference evidence="1 2" key="1">
    <citation type="submission" date="2020-08" db="EMBL/GenBank/DDBJ databases">
        <title>Bridging the membrane lipid divide: bacteria of the FCB group superphylum have the potential to synthesize archaeal ether lipids.</title>
        <authorList>
            <person name="Villanueva L."/>
            <person name="Von Meijenfeldt F.A.B."/>
            <person name="Westbye A.B."/>
            <person name="Yadav S."/>
            <person name="Hopmans E.C."/>
            <person name="Dutilh B.E."/>
            <person name="Sinninghe Damste J.S."/>
        </authorList>
    </citation>
    <scope>NUCLEOTIDE SEQUENCE [LARGE SCALE GENOMIC DNA]</scope>
    <source>
        <strain evidence="1">NIOZ-UU82</strain>
    </source>
</reference>
<dbReference type="Proteomes" id="UP000603545">
    <property type="component" value="Unassembled WGS sequence"/>
</dbReference>
<organism evidence="1 2">
    <name type="scientific">Candidatus Desulfaltia bathyphila</name>
    <dbReference type="NCBI Taxonomy" id="2841697"/>
    <lineage>
        <taxon>Bacteria</taxon>
        <taxon>Pseudomonadati</taxon>
        <taxon>Thermodesulfobacteriota</taxon>
        <taxon>Desulfobacteria</taxon>
        <taxon>Desulfobacterales</taxon>
        <taxon>Desulfobacterales incertae sedis</taxon>
        <taxon>Candidatus Desulfaltia</taxon>
    </lineage>
</organism>
<evidence type="ECO:0000313" key="1">
    <source>
        <dbReference type="EMBL" id="MBC8199562.1"/>
    </source>
</evidence>
<proteinExistence type="predicted"/>
<accession>A0A8J6N7T2</accession>
<name>A0A8J6N7T2_9BACT</name>
<sequence>MQTESIKQKAYHILDNLPEKATWDDLMYKIYVRQAIEAGIKDSNKGRTVDVKEVRKRFGLTK</sequence>
<protein>
    <recommendedName>
        <fullName evidence="3">Addiction module component</fullName>
    </recommendedName>
</protein>
<evidence type="ECO:0008006" key="3">
    <source>
        <dbReference type="Google" id="ProtNLM"/>
    </source>
</evidence>
<gene>
    <name evidence="1" type="ORF">H8E80_05900</name>
</gene>
<dbReference type="EMBL" id="JACNLL010000056">
    <property type="protein sequence ID" value="MBC8199562.1"/>
    <property type="molecule type" value="Genomic_DNA"/>
</dbReference>
<dbReference type="AlphaFoldDB" id="A0A8J6N7T2"/>